<organism evidence="2 3">
    <name type="scientific">Marinobacter confluentis</name>
    <dbReference type="NCBI Taxonomy" id="1697557"/>
    <lineage>
        <taxon>Bacteria</taxon>
        <taxon>Pseudomonadati</taxon>
        <taxon>Pseudomonadota</taxon>
        <taxon>Gammaproteobacteria</taxon>
        <taxon>Pseudomonadales</taxon>
        <taxon>Marinobacteraceae</taxon>
        <taxon>Marinobacter</taxon>
    </lineage>
</organism>
<feature type="domain" description="BioF2-like acetyltransferase" evidence="1">
    <location>
        <begin position="187"/>
        <end position="325"/>
    </location>
</feature>
<dbReference type="OrthoDB" id="9808976at2"/>
<keyword evidence="3" id="KW-1185">Reference proteome</keyword>
<keyword evidence="2" id="KW-0808">Transferase</keyword>
<evidence type="ECO:0000313" key="3">
    <source>
        <dbReference type="Proteomes" id="UP000298325"/>
    </source>
</evidence>
<comment type="caution">
    <text evidence="2">The sequence shown here is derived from an EMBL/GenBank/DDBJ whole genome shotgun (WGS) entry which is preliminary data.</text>
</comment>
<dbReference type="InterPro" id="IPR016181">
    <property type="entry name" value="Acyl_CoA_acyltransferase"/>
</dbReference>
<name>A0A4Z1C7C3_9GAMM</name>
<proteinExistence type="predicted"/>
<dbReference type="AlphaFoldDB" id="A0A4Z1C7C3"/>
<accession>A0A4Z1C7C3</accession>
<dbReference type="RefSeq" id="WP_135801914.1">
    <property type="nucleotide sequence ID" value="NZ_SRPF01000001.1"/>
</dbReference>
<protein>
    <submittedName>
        <fullName evidence="2">GNAT family N-acetyltransferase</fullName>
    </submittedName>
</protein>
<reference evidence="2 3" key="1">
    <citation type="submission" date="2019-04" db="EMBL/GenBank/DDBJ databases">
        <authorList>
            <person name="Park S."/>
            <person name="Yoon J.-H."/>
        </authorList>
    </citation>
    <scope>NUCLEOTIDE SEQUENCE [LARGE SCALE GENOMIC DNA]</scope>
    <source>
        <strain evidence="2 3">HJM-18</strain>
    </source>
</reference>
<evidence type="ECO:0000259" key="1">
    <source>
        <dbReference type="Pfam" id="PF13480"/>
    </source>
</evidence>
<dbReference type="InterPro" id="IPR038740">
    <property type="entry name" value="BioF2-like_GNAT_dom"/>
</dbReference>
<dbReference type="GO" id="GO:0016740">
    <property type="term" value="F:transferase activity"/>
    <property type="evidence" value="ECO:0007669"/>
    <property type="project" value="UniProtKB-KW"/>
</dbReference>
<dbReference type="SUPFAM" id="SSF55729">
    <property type="entry name" value="Acyl-CoA N-acyltransferases (Nat)"/>
    <property type="match status" value="1"/>
</dbReference>
<dbReference type="EMBL" id="SRPF01000001">
    <property type="protein sequence ID" value="TGN41530.1"/>
    <property type="molecule type" value="Genomic_DNA"/>
</dbReference>
<evidence type="ECO:0000313" key="2">
    <source>
        <dbReference type="EMBL" id="TGN41530.1"/>
    </source>
</evidence>
<dbReference type="Proteomes" id="UP000298325">
    <property type="component" value="Unassembled WGS sequence"/>
</dbReference>
<dbReference type="Pfam" id="PF13480">
    <property type="entry name" value="Acetyltransf_6"/>
    <property type="match status" value="1"/>
</dbReference>
<gene>
    <name evidence="2" type="ORF">E5Q11_03070</name>
</gene>
<sequence>MTLRMERLSESDFSSMAQEWQRCLQGSNANPVFLGWPWLFSWWEVWSQVLGLELVLIGVYDEQDGLIGLGPFYRRAILTPTGFRVYRLYLVGSAWRLAPTVRTEYCGFILPAGRENEVNEAILTAVAKLEWDELICSDVAEGDVSGFAPDRWPLEGQARMIPRTKDRGVRISVQGAFDDWLKQLGKNTRLKAYNRRTYLRERGNLKFCPHQAETDGDFFDCLNQFHVMRWGVPVFDENALRFHRLFIERLSECGGRAELTTLRYDGDCVSVLYDVVVGGWRLNLQAGFVEDFDSKVALGSLHLGFAVEAAFSDDAVEFYDLLAGSGKNHFYKSHFQGDVVDFETFQVVRNPVIGFLYWLQGVTPAPVSRMFNRRIGL</sequence>